<gene>
    <name evidence="1" type="ORF">S01H1_13556</name>
</gene>
<dbReference type="Pfam" id="PF07394">
    <property type="entry name" value="DUF1501"/>
    <property type="match status" value="1"/>
</dbReference>
<name>X0S6Z4_9ZZZZ</name>
<dbReference type="PROSITE" id="PS51318">
    <property type="entry name" value="TAT"/>
    <property type="match status" value="1"/>
</dbReference>
<dbReference type="EMBL" id="BARS01006998">
    <property type="protein sequence ID" value="GAF76784.1"/>
    <property type="molecule type" value="Genomic_DNA"/>
</dbReference>
<protein>
    <submittedName>
        <fullName evidence="1">Uncharacterized protein</fullName>
    </submittedName>
</protein>
<proteinExistence type="predicted"/>
<accession>X0S6Z4</accession>
<evidence type="ECO:0000313" key="1">
    <source>
        <dbReference type="EMBL" id="GAF76784.1"/>
    </source>
</evidence>
<organism evidence="1">
    <name type="scientific">marine sediment metagenome</name>
    <dbReference type="NCBI Taxonomy" id="412755"/>
    <lineage>
        <taxon>unclassified sequences</taxon>
        <taxon>metagenomes</taxon>
        <taxon>ecological metagenomes</taxon>
    </lineage>
</organism>
<feature type="non-terminal residue" evidence="1">
    <location>
        <position position="157"/>
    </location>
</feature>
<dbReference type="InterPro" id="IPR006311">
    <property type="entry name" value="TAT_signal"/>
</dbReference>
<dbReference type="InterPro" id="IPR010869">
    <property type="entry name" value="DUF1501"/>
</dbReference>
<dbReference type="AlphaFoldDB" id="X0S6Z4"/>
<sequence>MTHLNDQMSQMQRRAFLANSGVGLGSLALGTMLAKDAYAAQGLPTALATPGVSGLPHHAPKVKRVIFLCMAGGPSHLETFDYRPRLAEMDGEPMPESITAGQPIAQLQGQELLCQGPMTRFTKYGQAGQVISDYLPWHGRMADDLCIIRSMVTEQIN</sequence>
<reference evidence="1" key="1">
    <citation type="journal article" date="2014" name="Front. Microbiol.">
        <title>High frequency of phylogenetically diverse reductive dehalogenase-homologous genes in deep subseafloor sedimentary metagenomes.</title>
        <authorList>
            <person name="Kawai M."/>
            <person name="Futagami T."/>
            <person name="Toyoda A."/>
            <person name="Takaki Y."/>
            <person name="Nishi S."/>
            <person name="Hori S."/>
            <person name="Arai W."/>
            <person name="Tsubouchi T."/>
            <person name="Morono Y."/>
            <person name="Uchiyama I."/>
            <person name="Ito T."/>
            <person name="Fujiyama A."/>
            <person name="Inagaki F."/>
            <person name="Takami H."/>
        </authorList>
    </citation>
    <scope>NUCLEOTIDE SEQUENCE</scope>
    <source>
        <strain evidence="1">Expedition CK06-06</strain>
    </source>
</reference>
<comment type="caution">
    <text evidence="1">The sequence shown here is derived from an EMBL/GenBank/DDBJ whole genome shotgun (WGS) entry which is preliminary data.</text>
</comment>